<evidence type="ECO:0000313" key="2">
    <source>
        <dbReference type="Proteomes" id="UP000385207"/>
    </source>
</evidence>
<organism evidence="1 2">
    <name type="scientific">Pseudomonas fluorescens</name>
    <dbReference type="NCBI Taxonomy" id="294"/>
    <lineage>
        <taxon>Bacteria</taxon>
        <taxon>Pseudomonadati</taxon>
        <taxon>Pseudomonadota</taxon>
        <taxon>Gammaproteobacteria</taxon>
        <taxon>Pseudomonadales</taxon>
        <taxon>Pseudomonadaceae</taxon>
        <taxon>Pseudomonas</taxon>
    </lineage>
</organism>
<name>A0A5E7MHW7_PSEFL</name>
<reference evidence="1 2" key="1">
    <citation type="submission" date="2019-09" db="EMBL/GenBank/DDBJ databases">
        <authorList>
            <person name="Chandra G."/>
            <person name="Truman W A."/>
        </authorList>
    </citation>
    <scope>NUCLEOTIDE SEQUENCE [LARGE SCALE GENOMIC DNA]</scope>
    <source>
        <strain evidence="1">PS862</strain>
    </source>
</reference>
<dbReference type="Proteomes" id="UP000385207">
    <property type="component" value="Unassembled WGS sequence"/>
</dbReference>
<protein>
    <submittedName>
        <fullName evidence="1">Uncharacterized protein</fullName>
    </submittedName>
</protein>
<sequence>MSFFAQPALGANTVAVAQSEVSMKLGGIEVDYMCN</sequence>
<dbReference type="AlphaFoldDB" id="A0A5E7MHW7"/>
<gene>
    <name evidence="1" type="ORF">PS862_04019</name>
</gene>
<evidence type="ECO:0000313" key="1">
    <source>
        <dbReference type="EMBL" id="VVP24306.1"/>
    </source>
</evidence>
<dbReference type="EMBL" id="CABVII010000019">
    <property type="protein sequence ID" value="VVP24306.1"/>
    <property type="molecule type" value="Genomic_DNA"/>
</dbReference>
<accession>A0A5E7MHW7</accession>
<proteinExistence type="predicted"/>